<protein>
    <submittedName>
        <fullName evidence="1">Uncharacterized protein</fullName>
    </submittedName>
</protein>
<organism evidence="1 2">
    <name type="scientific">Anoxybacillus pushchinoensis</name>
    <dbReference type="NCBI Taxonomy" id="150248"/>
    <lineage>
        <taxon>Bacteria</taxon>
        <taxon>Bacillati</taxon>
        <taxon>Bacillota</taxon>
        <taxon>Bacilli</taxon>
        <taxon>Bacillales</taxon>
        <taxon>Anoxybacillaceae</taxon>
        <taxon>Anoxybacillus</taxon>
    </lineage>
</organism>
<evidence type="ECO:0000313" key="1">
    <source>
        <dbReference type="EMBL" id="SFA58224.1"/>
    </source>
</evidence>
<dbReference type="STRING" id="150248.SAMN05216169_10723"/>
<sequence length="62" mass="7113">MTTMTEVHGAIEQRRLARPPDVKIIHLFTSDRMSQGRMCSLRFFVPSAERFCPTDFLLKGGE</sequence>
<dbReference type="EMBL" id="FOJQ01000072">
    <property type="protein sequence ID" value="SFA58224.1"/>
    <property type="molecule type" value="Genomic_DNA"/>
</dbReference>
<gene>
    <name evidence="1" type="ORF">SAMN05216169_10723</name>
</gene>
<proteinExistence type="predicted"/>
<reference evidence="2" key="1">
    <citation type="submission" date="2016-10" db="EMBL/GenBank/DDBJ databases">
        <authorList>
            <person name="Varghese N."/>
            <person name="Submissions S."/>
        </authorList>
    </citation>
    <scope>NUCLEOTIDE SEQUENCE [LARGE SCALE GENOMIC DNA]</scope>
    <source>
        <strain evidence="2">K1</strain>
    </source>
</reference>
<evidence type="ECO:0000313" key="2">
    <source>
        <dbReference type="Proteomes" id="UP000198979"/>
    </source>
</evidence>
<dbReference type="RefSeq" id="WP_091704898.1">
    <property type="nucleotide sequence ID" value="NZ_FOJQ01000072.1"/>
</dbReference>
<dbReference type="Proteomes" id="UP000198979">
    <property type="component" value="Unassembled WGS sequence"/>
</dbReference>
<accession>A0A1I0U2G4</accession>
<dbReference type="AlphaFoldDB" id="A0A1I0U2G4"/>
<keyword evidence="2" id="KW-1185">Reference proteome</keyword>
<name>A0A1I0U2G4_9BACL</name>